<dbReference type="InterPro" id="IPR034035">
    <property type="entry name" value="Astacin-like_dom"/>
</dbReference>
<comment type="caution">
    <text evidence="1">Lacks conserved residue(s) required for the propagation of feature annotation.</text>
</comment>
<keyword evidence="1 2" id="KW-0378">Hydrolase</keyword>
<dbReference type="SMART" id="SM00235">
    <property type="entry name" value="ZnMc"/>
    <property type="match status" value="1"/>
</dbReference>
<keyword evidence="1 2" id="KW-0482">Metalloprotease</keyword>
<name>A0AAD7WKF2_9TELE</name>
<proteinExistence type="predicted"/>
<feature type="domain" description="Peptidase M12A" evidence="4">
    <location>
        <begin position="64"/>
        <end position="250"/>
    </location>
</feature>
<dbReference type="PANTHER" id="PTHR10127:SF870">
    <property type="entry name" value="METALLOENDOPEPTIDASE"/>
    <property type="match status" value="1"/>
</dbReference>
<dbReference type="GO" id="GO:0006508">
    <property type="term" value="P:proteolysis"/>
    <property type="evidence" value="ECO:0007669"/>
    <property type="project" value="UniProtKB-KW"/>
</dbReference>
<feature type="transmembrane region" description="Helical" evidence="3">
    <location>
        <begin position="12"/>
        <end position="32"/>
    </location>
</feature>
<keyword evidence="3" id="KW-1133">Transmembrane helix</keyword>
<dbReference type="InterPro" id="IPR006026">
    <property type="entry name" value="Peptidase_Metallo"/>
</dbReference>
<keyword evidence="1 2" id="KW-0479">Metal-binding</keyword>
<gene>
    <name evidence="5" type="ORF">AAFF_G00401470</name>
</gene>
<feature type="active site" evidence="1">
    <location>
        <position position="153"/>
    </location>
</feature>
<evidence type="ECO:0000256" key="2">
    <source>
        <dbReference type="RuleBase" id="RU361183"/>
    </source>
</evidence>
<evidence type="ECO:0000313" key="6">
    <source>
        <dbReference type="Proteomes" id="UP001221898"/>
    </source>
</evidence>
<evidence type="ECO:0000313" key="5">
    <source>
        <dbReference type="EMBL" id="KAJ8400108.1"/>
    </source>
</evidence>
<dbReference type="PRINTS" id="PR00480">
    <property type="entry name" value="ASTACIN"/>
</dbReference>
<keyword evidence="3" id="KW-0812">Transmembrane</keyword>
<protein>
    <recommendedName>
        <fullName evidence="2">Metalloendopeptidase</fullName>
        <ecNumber evidence="2">3.4.24.-</ecNumber>
    </recommendedName>
</protein>
<feature type="binding site" evidence="1">
    <location>
        <position position="152"/>
    </location>
    <ligand>
        <name>Zn(2+)</name>
        <dbReference type="ChEBI" id="CHEBI:29105"/>
        <note>catalytic</note>
    </ligand>
</feature>
<comment type="cofactor">
    <cofactor evidence="1 2">
        <name>Zn(2+)</name>
        <dbReference type="ChEBI" id="CHEBI:29105"/>
    </cofactor>
    <text evidence="1 2">Binds 1 zinc ion per subunit.</text>
</comment>
<feature type="binding site" evidence="1">
    <location>
        <position position="156"/>
    </location>
    <ligand>
        <name>Zn(2+)</name>
        <dbReference type="ChEBI" id="CHEBI:29105"/>
        <note>catalytic</note>
    </ligand>
</feature>
<evidence type="ECO:0000256" key="3">
    <source>
        <dbReference type="SAM" id="Phobius"/>
    </source>
</evidence>
<sequence>MPLGDMATLRIHVVYSFFTLAAMFFIYASFGWEENWMIQESLPETVCEYLQGDVICTQGDIMMKAYRNAINTAWNLPVPYIISAELADRRSDILGALRTISRETCISFRQRTTENNYLRFTSARGCGSYVGMTGGEQRLFISSRCTQGNILHEMMHALGFHHEHMRSDRDESITVAYENIISGRESNFYKIDGDLQGLPYDMNSIMHYGPRFFSSNGNATIVAKNGELIGQRTHLSDLDIKRLQLWYKCDKANGSLAGPAVAITRDE</sequence>
<dbReference type="Proteomes" id="UP001221898">
    <property type="component" value="Unassembled WGS sequence"/>
</dbReference>
<dbReference type="EC" id="3.4.24.-" evidence="2"/>
<dbReference type="Gene3D" id="3.40.390.10">
    <property type="entry name" value="Collagenase (Catalytic Domain)"/>
    <property type="match status" value="1"/>
</dbReference>
<organism evidence="5 6">
    <name type="scientific">Aldrovandia affinis</name>
    <dbReference type="NCBI Taxonomy" id="143900"/>
    <lineage>
        <taxon>Eukaryota</taxon>
        <taxon>Metazoa</taxon>
        <taxon>Chordata</taxon>
        <taxon>Craniata</taxon>
        <taxon>Vertebrata</taxon>
        <taxon>Euteleostomi</taxon>
        <taxon>Actinopterygii</taxon>
        <taxon>Neopterygii</taxon>
        <taxon>Teleostei</taxon>
        <taxon>Notacanthiformes</taxon>
        <taxon>Halosauridae</taxon>
        <taxon>Aldrovandia</taxon>
    </lineage>
</organism>
<evidence type="ECO:0000259" key="4">
    <source>
        <dbReference type="PROSITE" id="PS51864"/>
    </source>
</evidence>
<reference evidence="5" key="1">
    <citation type="journal article" date="2023" name="Science">
        <title>Genome structures resolve the early diversification of teleost fishes.</title>
        <authorList>
            <person name="Parey E."/>
            <person name="Louis A."/>
            <person name="Montfort J."/>
            <person name="Bouchez O."/>
            <person name="Roques C."/>
            <person name="Iampietro C."/>
            <person name="Lluch J."/>
            <person name="Castinel A."/>
            <person name="Donnadieu C."/>
            <person name="Desvignes T."/>
            <person name="Floi Bucao C."/>
            <person name="Jouanno E."/>
            <person name="Wen M."/>
            <person name="Mejri S."/>
            <person name="Dirks R."/>
            <person name="Jansen H."/>
            <person name="Henkel C."/>
            <person name="Chen W.J."/>
            <person name="Zahm M."/>
            <person name="Cabau C."/>
            <person name="Klopp C."/>
            <person name="Thompson A.W."/>
            <person name="Robinson-Rechavi M."/>
            <person name="Braasch I."/>
            <person name="Lecointre G."/>
            <person name="Bobe J."/>
            <person name="Postlethwait J.H."/>
            <person name="Berthelot C."/>
            <person name="Roest Crollius H."/>
            <person name="Guiguen Y."/>
        </authorList>
    </citation>
    <scope>NUCLEOTIDE SEQUENCE</scope>
    <source>
        <strain evidence="5">NC1722</strain>
    </source>
</reference>
<dbReference type="CDD" id="cd04280">
    <property type="entry name" value="ZnMc_astacin_like"/>
    <property type="match status" value="1"/>
</dbReference>
<evidence type="ECO:0000256" key="1">
    <source>
        <dbReference type="PROSITE-ProRule" id="PRU01211"/>
    </source>
</evidence>
<keyword evidence="1 2" id="KW-0645">Protease</keyword>
<dbReference type="InterPro" id="IPR024079">
    <property type="entry name" value="MetalloPept_cat_dom_sf"/>
</dbReference>
<dbReference type="GO" id="GO:0004222">
    <property type="term" value="F:metalloendopeptidase activity"/>
    <property type="evidence" value="ECO:0007669"/>
    <property type="project" value="UniProtKB-UniRule"/>
</dbReference>
<keyword evidence="6" id="KW-1185">Reference proteome</keyword>
<dbReference type="PROSITE" id="PS51864">
    <property type="entry name" value="ASTACIN"/>
    <property type="match status" value="1"/>
</dbReference>
<dbReference type="AlphaFoldDB" id="A0AAD7WKF2"/>
<dbReference type="SUPFAM" id="SSF55486">
    <property type="entry name" value="Metalloproteases ('zincins'), catalytic domain"/>
    <property type="match status" value="1"/>
</dbReference>
<dbReference type="GO" id="GO:0008270">
    <property type="term" value="F:zinc ion binding"/>
    <property type="evidence" value="ECO:0007669"/>
    <property type="project" value="UniProtKB-UniRule"/>
</dbReference>
<dbReference type="PANTHER" id="PTHR10127">
    <property type="entry name" value="DISCOIDIN, CUB, EGF, LAMININ , AND ZINC METALLOPROTEASE DOMAIN CONTAINING"/>
    <property type="match status" value="1"/>
</dbReference>
<comment type="caution">
    <text evidence="5">The sequence shown here is derived from an EMBL/GenBank/DDBJ whole genome shotgun (WGS) entry which is preliminary data.</text>
</comment>
<feature type="binding site" evidence="1">
    <location>
        <position position="162"/>
    </location>
    <ligand>
        <name>Zn(2+)</name>
        <dbReference type="ChEBI" id="CHEBI:29105"/>
        <note>catalytic</note>
    </ligand>
</feature>
<dbReference type="InterPro" id="IPR001506">
    <property type="entry name" value="Peptidase_M12A"/>
</dbReference>
<keyword evidence="3" id="KW-0472">Membrane</keyword>
<accession>A0AAD7WKF2</accession>
<dbReference type="Pfam" id="PF01400">
    <property type="entry name" value="Astacin"/>
    <property type="match status" value="1"/>
</dbReference>
<dbReference type="EMBL" id="JAINUG010000079">
    <property type="protein sequence ID" value="KAJ8400108.1"/>
    <property type="molecule type" value="Genomic_DNA"/>
</dbReference>
<keyword evidence="1 2" id="KW-0862">Zinc</keyword>